<sequence>AYSSPSSDTRYTAYMSRYIDCMIVNLSDWNMSAYDSCNALLSISLSGKESNPVRRSGRS</sequence>
<feature type="non-terminal residue" evidence="1">
    <location>
        <position position="59"/>
    </location>
</feature>
<name>A0AAD8AER0_DIPPU</name>
<dbReference type="Proteomes" id="UP001233999">
    <property type="component" value="Unassembled WGS sequence"/>
</dbReference>
<evidence type="ECO:0000313" key="1">
    <source>
        <dbReference type="EMBL" id="KAJ9597725.1"/>
    </source>
</evidence>
<dbReference type="EMBL" id="JASPKZ010001587">
    <property type="protein sequence ID" value="KAJ9597725.1"/>
    <property type="molecule type" value="Genomic_DNA"/>
</dbReference>
<protein>
    <submittedName>
        <fullName evidence="1">Uncharacterized protein</fullName>
    </submittedName>
</protein>
<evidence type="ECO:0000313" key="2">
    <source>
        <dbReference type="Proteomes" id="UP001233999"/>
    </source>
</evidence>
<keyword evidence="2" id="KW-1185">Reference proteome</keyword>
<organism evidence="1 2">
    <name type="scientific">Diploptera punctata</name>
    <name type="common">Pacific beetle cockroach</name>
    <dbReference type="NCBI Taxonomy" id="6984"/>
    <lineage>
        <taxon>Eukaryota</taxon>
        <taxon>Metazoa</taxon>
        <taxon>Ecdysozoa</taxon>
        <taxon>Arthropoda</taxon>
        <taxon>Hexapoda</taxon>
        <taxon>Insecta</taxon>
        <taxon>Pterygota</taxon>
        <taxon>Neoptera</taxon>
        <taxon>Polyneoptera</taxon>
        <taxon>Dictyoptera</taxon>
        <taxon>Blattodea</taxon>
        <taxon>Blaberoidea</taxon>
        <taxon>Blaberidae</taxon>
        <taxon>Diplopterinae</taxon>
        <taxon>Diploptera</taxon>
    </lineage>
</organism>
<reference evidence="1" key="1">
    <citation type="journal article" date="2023" name="IScience">
        <title>Live-bearing cockroach genome reveals convergent evolutionary mechanisms linked to viviparity in insects and beyond.</title>
        <authorList>
            <person name="Fouks B."/>
            <person name="Harrison M.C."/>
            <person name="Mikhailova A.A."/>
            <person name="Marchal E."/>
            <person name="English S."/>
            <person name="Carruthers M."/>
            <person name="Jennings E.C."/>
            <person name="Chiamaka E.L."/>
            <person name="Frigard R.A."/>
            <person name="Pippel M."/>
            <person name="Attardo G.M."/>
            <person name="Benoit J.B."/>
            <person name="Bornberg-Bauer E."/>
            <person name="Tobe S.S."/>
        </authorList>
    </citation>
    <scope>NUCLEOTIDE SEQUENCE</scope>
    <source>
        <strain evidence="1">Stay&amp;Tobe</strain>
    </source>
</reference>
<proteinExistence type="predicted"/>
<comment type="caution">
    <text evidence="1">The sequence shown here is derived from an EMBL/GenBank/DDBJ whole genome shotgun (WGS) entry which is preliminary data.</text>
</comment>
<feature type="non-terminal residue" evidence="1">
    <location>
        <position position="1"/>
    </location>
</feature>
<accession>A0AAD8AER0</accession>
<reference evidence="1" key="2">
    <citation type="submission" date="2023-05" db="EMBL/GenBank/DDBJ databases">
        <authorList>
            <person name="Fouks B."/>
        </authorList>
    </citation>
    <scope>NUCLEOTIDE SEQUENCE</scope>
    <source>
        <strain evidence="1">Stay&amp;Tobe</strain>
        <tissue evidence="1">Testes</tissue>
    </source>
</reference>
<gene>
    <name evidence="1" type="ORF">L9F63_011435</name>
</gene>
<dbReference type="AlphaFoldDB" id="A0AAD8AER0"/>